<protein>
    <submittedName>
        <fullName evidence="2">Uncharacterized protein</fullName>
    </submittedName>
</protein>
<proteinExistence type="predicted"/>
<organism evidence="2 3">
    <name type="scientific">Tothia fuscella</name>
    <dbReference type="NCBI Taxonomy" id="1048955"/>
    <lineage>
        <taxon>Eukaryota</taxon>
        <taxon>Fungi</taxon>
        <taxon>Dikarya</taxon>
        <taxon>Ascomycota</taxon>
        <taxon>Pezizomycotina</taxon>
        <taxon>Dothideomycetes</taxon>
        <taxon>Pleosporomycetidae</taxon>
        <taxon>Venturiales</taxon>
        <taxon>Cylindrosympodiaceae</taxon>
        <taxon>Tothia</taxon>
    </lineage>
</organism>
<feature type="region of interest" description="Disordered" evidence="1">
    <location>
        <begin position="245"/>
        <end position="265"/>
    </location>
</feature>
<evidence type="ECO:0000313" key="2">
    <source>
        <dbReference type="EMBL" id="KAF2436363.1"/>
    </source>
</evidence>
<dbReference type="AlphaFoldDB" id="A0A9P4P3S1"/>
<feature type="region of interest" description="Disordered" evidence="1">
    <location>
        <begin position="403"/>
        <end position="424"/>
    </location>
</feature>
<dbReference type="Proteomes" id="UP000800235">
    <property type="component" value="Unassembled WGS sequence"/>
</dbReference>
<gene>
    <name evidence="2" type="ORF">EJ08DRAFT_674280</name>
</gene>
<keyword evidence="3" id="KW-1185">Reference proteome</keyword>
<feature type="region of interest" description="Disordered" evidence="1">
    <location>
        <begin position="833"/>
        <end position="862"/>
    </location>
</feature>
<feature type="region of interest" description="Disordered" evidence="1">
    <location>
        <begin position="1"/>
        <end position="30"/>
    </location>
</feature>
<evidence type="ECO:0000256" key="1">
    <source>
        <dbReference type="SAM" id="MobiDB-lite"/>
    </source>
</evidence>
<reference evidence="2" key="1">
    <citation type="journal article" date="2020" name="Stud. Mycol.">
        <title>101 Dothideomycetes genomes: a test case for predicting lifestyles and emergence of pathogens.</title>
        <authorList>
            <person name="Haridas S."/>
            <person name="Albert R."/>
            <person name="Binder M."/>
            <person name="Bloem J."/>
            <person name="Labutti K."/>
            <person name="Salamov A."/>
            <person name="Andreopoulos B."/>
            <person name="Baker S."/>
            <person name="Barry K."/>
            <person name="Bills G."/>
            <person name="Bluhm B."/>
            <person name="Cannon C."/>
            <person name="Castanera R."/>
            <person name="Culley D."/>
            <person name="Daum C."/>
            <person name="Ezra D."/>
            <person name="Gonzalez J."/>
            <person name="Henrissat B."/>
            <person name="Kuo A."/>
            <person name="Liang C."/>
            <person name="Lipzen A."/>
            <person name="Lutzoni F."/>
            <person name="Magnuson J."/>
            <person name="Mondo S."/>
            <person name="Nolan M."/>
            <person name="Ohm R."/>
            <person name="Pangilinan J."/>
            <person name="Park H.-J."/>
            <person name="Ramirez L."/>
            <person name="Alfaro M."/>
            <person name="Sun H."/>
            <person name="Tritt A."/>
            <person name="Yoshinaga Y."/>
            <person name="Zwiers L.-H."/>
            <person name="Turgeon B."/>
            <person name="Goodwin S."/>
            <person name="Spatafora J."/>
            <person name="Crous P."/>
            <person name="Grigoriev I."/>
        </authorList>
    </citation>
    <scope>NUCLEOTIDE SEQUENCE</scope>
    <source>
        <strain evidence="2">CBS 130266</strain>
    </source>
</reference>
<name>A0A9P4P3S1_9PEZI</name>
<feature type="compositionally biased region" description="Polar residues" evidence="1">
    <location>
        <begin position="403"/>
        <end position="412"/>
    </location>
</feature>
<evidence type="ECO:0000313" key="3">
    <source>
        <dbReference type="Proteomes" id="UP000800235"/>
    </source>
</evidence>
<feature type="compositionally biased region" description="Polar residues" evidence="1">
    <location>
        <begin position="447"/>
        <end position="461"/>
    </location>
</feature>
<sequence length="962" mass="107689">MTNKRRRDQFDPPSSSSSSQRPVQKARDGTHILPGKVYKPEVRYRPHPESGVGKNFYAVPYPLSLMPYDSWCLLHHRLQKLDREAPVFRCSKCMIQKKEPTPHQRKLFLVAERLSWNQGTISSRERAENEEGLWAVNYELGILYPAVEEEQVLGGKESQTNSFFPFDRESEAEAVLMLLKGAAKLSELSFKLWLGMVDGFARMAANPAPDLPNKRAFAEASASTHNARLPVATPPSSIQLEQKPLANNNRPSQGDHLGPASLTGKSPAAESVAHLSLLTVEKNTVDMLVEKMEDDATLCDMVRRIQNKTATPQDHQTVKKAVDGIQIQIAEKRDQIVQLYSSFFCTIPPQLFLKVAEQAAMVPSHRASMIAIQLLTATPQDLTLFKKLVDSCYWQWLHKMRQTPGSSNSGRQSPHVAPPPTRSVELPNSWYGQSQYSWTAPQGDGSSGTKPQLQPSPSVHVSPTDALDRYSFSNDVLELLSLKAMKDYTFARLLAQALDKLMSPAESVVFFTIGLAAQNTLDTASTNLLSNELDDTLREQECQIRSALLMGGSKSSKRDRSALDERSHLPKMLITCISEHARHDPIMARLLWRVASEKSTRSQKDLLRELVMDFQTFYDEVNHGLWRTCYRTLLTKLKALQSRIKNAIMADVTYCFESSTPVPEWNTALSEAATGANTTFDCTREDSAACRMKLSAEVLIGSSLKSIAGTDIFLAQAAWSDNLDNPRVNKAFMKHSAVDPILCRLLCRIESKKSTEEQKSLFREAVHEFAEYHKRAKGNTYQKAEKELLEKLIGLRCRIQQSLQNDSTYSYMDVAWKSKWTLTASKVLEEMSESSSDVSPAKPTAAVFASPTPGTHAGLSRADSANPFASTQALGLNAESKVATSTLPPAPIKELKVKCRSLPDFYSLLDRIERTSYMGKRFLETYAEYLDKDSCTDCWFKRNRMAGGEFEALENDIMRDVD</sequence>
<dbReference type="OrthoDB" id="3650630at2759"/>
<feature type="region of interest" description="Disordered" evidence="1">
    <location>
        <begin position="440"/>
        <end position="461"/>
    </location>
</feature>
<comment type="caution">
    <text evidence="2">The sequence shown here is derived from an EMBL/GenBank/DDBJ whole genome shotgun (WGS) entry which is preliminary data.</text>
</comment>
<dbReference type="EMBL" id="MU007010">
    <property type="protein sequence ID" value="KAF2436363.1"/>
    <property type="molecule type" value="Genomic_DNA"/>
</dbReference>
<accession>A0A9P4P3S1</accession>